<reference evidence="3 4" key="1">
    <citation type="submission" date="2020-08" db="EMBL/GenBank/DDBJ databases">
        <title>Genome public.</title>
        <authorList>
            <person name="Liu C."/>
            <person name="Sun Q."/>
        </authorList>
    </citation>
    <scope>NUCLEOTIDE SEQUENCE [LARGE SCALE GENOMIC DNA]</scope>
    <source>
        <strain evidence="3 4">NSJ-13</strain>
    </source>
</reference>
<name>A0ABR7GCE2_9FIRM</name>
<dbReference type="Proteomes" id="UP000631576">
    <property type="component" value="Unassembled WGS sequence"/>
</dbReference>
<evidence type="ECO:0000313" key="4">
    <source>
        <dbReference type="Proteomes" id="UP000631576"/>
    </source>
</evidence>
<proteinExistence type="predicted"/>
<dbReference type="PANTHER" id="PTHR30404">
    <property type="entry name" value="N-ACETYLMURAMOYL-L-ALANINE AMIDASE"/>
    <property type="match status" value="1"/>
</dbReference>
<feature type="domain" description="MurNAc-LAA" evidence="2">
    <location>
        <begin position="118"/>
        <end position="229"/>
    </location>
</feature>
<dbReference type="EMBL" id="JACOPE010000001">
    <property type="protein sequence ID" value="MBC5684753.1"/>
    <property type="molecule type" value="Genomic_DNA"/>
</dbReference>
<dbReference type="Gene3D" id="3.40.630.40">
    <property type="entry name" value="Zn-dependent exopeptidases"/>
    <property type="match status" value="1"/>
</dbReference>
<evidence type="ECO:0000259" key="2">
    <source>
        <dbReference type="SMART" id="SM00646"/>
    </source>
</evidence>
<comment type="caution">
    <text evidence="3">The sequence shown here is derived from an EMBL/GenBank/DDBJ whole genome shotgun (WGS) entry which is preliminary data.</text>
</comment>
<dbReference type="PANTHER" id="PTHR30404:SF0">
    <property type="entry name" value="N-ACETYLMURAMOYL-L-ALANINE AMIDASE AMIC"/>
    <property type="match status" value="1"/>
</dbReference>
<dbReference type="InterPro" id="IPR002508">
    <property type="entry name" value="MurNAc-LAA_cat"/>
</dbReference>
<evidence type="ECO:0000256" key="1">
    <source>
        <dbReference type="ARBA" id="ARBA00022801"/>
    </source>
</evidence>
<dbReference type="Pfam" id="PF01520">
    <property type="entry name" value="Amidase_3"/>
    <property type="match status" value="1"/>
</dbReference>
<protein>
    <submittedName>
        <fullName evidence="3">N-acetylmuramoyl-L-alanine amidase</fullName>
    </submittedName>
</protein>
<dbReference type="CDD" id="cd02696">
    <property type="entry name" value="MurNAc-LAA"/>
    <property type="match status" value="1"/>
</dbReference>
<accession>A0ABR7GCE2</accession>
<dbReference type="SUPFAM" id="SSF53187">
    <property type="entry name" value="Zn-dependent exopeptidases"/>
    <property type="match status" value="1"/>
</dbReference>
<keyword evidence="1" id="KW-0378">Hydrolase</keyword>
<dbReference type="InterPro" id="IPR050695">
    <property type="entry name" value="N-acetylmuramoyl_amidase_3"/>
</dbReference>
<dbReference type="SMART" id="SM00646">
    <property type="entry name" value="Ami_3"/>
    <property type="match status" value="1"/>
</dbReference>
<sequence>MGVAIGSQIIGTKFYEHVISKVDDMQNNSQNVEDMGSETSVESTQIENKKVQIVLDSGHGGSDPGKIGINGVQEKDINLMIAKKVESKLQEKQIVVMMTRTDERGLADSKVEDMKTRVDIINENKPVLAVSIHQNSYEQEGICGAQVFYYTHSTEGKSAAEYMQNSLLSVDADNKRQAKANDTYYMLKRTEVPLIIVECGFLSNREEAEKLSTDEYQEKVADAICNGIETYLKDIS</sequence>
<gene>
    <name evidence="3" type="ORF">H8S40_14625</name>
</gene>
<organism evidence="3 4">
    <name type="scientific">Ruminococcus hominis</name>
    <dbReference type="NCBI Taxonomy" id="2763065"/>
    <lineage>
        <taxon>Bacteria</taxon>
        <taxon>Bacillati</taxon>
        <taxon>Bacillota</taxon>
        <taxon>Clostridia</taxon>
        <taxon>Eubacteriales</taxon>
        <taxon>Oscillospiraceae</taxon>
        <taxon>Ruminococcus</taxon>
    </lineage>
</organism>
<keyword evidence="4" id="KW-1185">Reference proteome</keyword>
<evidence type="ECO:0000313" key="3">
    <source>
        <dbReference type="EMBL" id="MBC5684753.1"/>
    </source>
</evidence>